<sequence length="167" mass="19306">MKLDTNHNYGKDVYIAAAFLVPLTGLMLIYITIYWIVRKVKSHFRKRYEKTKKIPLVDRYVGLDLEEIRLNSYSEELPSLVENISILDTSCSVTHSSSFRMLENLQEKSCLSTDPLNRQPDLDDLGDIGKIDEKCDIMEIDGNSTDDDFDVVGYHHPLRSQYNKKNN</sequence>
<feature type="transmembrane region" description="Helical" evidence="1">
    <location>
        <begin position="13"/>
        <end position="37"/>
    </location>
</feature>
<keyword evidence="1" id="KW-1133">Transmembrane helix</keyword>
<accession>A0A0K0EUP0</accession>
<proteinExistence type="predicted"/>
<evidence type="ECO:0000313" key="2">
    <source>
        <dbReference type="Proteomes" id="UP000035680"/>
    </source>
</evidence>
<keyword evidence="1" id="KW-0472">Membrane</keyword>
<dbReference type="AlphaFoldDB" id="A0A0K0EUP0"/>
<organism evidence="2 3">
    <name type="scientific">Strongyloides venezuelensis</name>
    <name type="common">Threadworm</name>
    <dbReference type="NCBI Taxonomy" id="75913"/>
    <lineage>
        <taxon>Eukaryota</taxon>
        <taxon>Metazoa</taxon>
        <taxon>Ecdysozoa</taxon>
        <taxon>Nematoda</taxon>
        <taxon>Chromadorea</taxon>
        <taxon>Rhabditida</taxon>
        <taxon>Tylenchina</taxon>
        <taxon>Panagrolaimomorpha</taxon>
        <taxon>Strongyloidoidea</taxon>
        <taxon>Strongyloididae</taxon>
        <taxon>Strongyloides</taxon>
    </lineage>
</organism>
<dbReference type="Proteomes" id="UP000035680">
    <property type="component" value="Unassembled WGS sequence"/>
</dbReference>
<keyword evidence="2" id="KW-1185">Reference proteome</keyword>
<evidence type="ECO:0000313" key="3">
    <source>
        <dbReference type="WBParaSite" id="SVE_0023400.1"/>
    </source>
</evidence>
<reference evidence="2" key="1">
    <citation type="submission" date="2014-07" db="EMBL/GenBank/DDBJ databases">
        <authorList>
            <person name="Martin A.A"/>
            <person name="De Silva N."/>
        </authorList>
    </citation>
    <scope>NUCLEOTIDE SEQUENCE</scope>
</reference>
<keyword evidence="1" id="KW-0812">Transmembrane</keyword>
<evidence type="ECO:0000256" key="1">
    <source>
        <dbReference type="SAM" id="Phobius"/>
    </source>
</evidence>
<name>A0A0K0EUP0_STRVS</name>
<reference evidence="3" key="2">
    <citation type="submission" date="2015-08" db="UniProtKB">
        <authorList>
            <consortium name="WormBaseParasite"/>
        </authorList>
    </citation>
    <scope>IDENTIFICATION</scope>
</reference>
<protein>
    <submittedName>
        <fullName evidence="3">PIR Superfamily Protein</fullName>
    </submittedName>
</protein>
<dbReference type="WBParaSite" id="SVE_0023400.1">
    <property type="protein sequence ID" value="SVE_0023400.1"/>
    <property type="gene ID" value="SVE_0023400"/>
</dbReference>